<accession>A0A8R1HZ60</accession>
<evidence type="ECO:0000256" key="12">
    <source>
        <dbReference type="SAM" id="Phobius"/>
    </source>
</evidence>
<reference evidence="14" key="1">
    <citation type="submission" date="2010-08" db="EMBL/GenBank/DDBJ databases">
        <authorList>
            <consortium name="Caenorhabditis japonica Sequencing Consortium"/>
            <person name="Wilson R.K."/>
        </authorList>
    </citation>
    <scope>NUCLEOTIDE SEQUENCE [LARGE SCALE GENOMIC DNA]</scope>
    <source>
        <strain evidence="14">DF5081</strain>
    </source>
</reference>
<dbReference type="GO" id="GO:0060069">
    <property type="term" value="P:Wnt signaling pathway, regulating spindle positioning"/>
    <property type="evidence" value="ECO:0007669"/>
    <property type="project" value="EnsemblMetazoa"/>
</dbReference>
<dbReference type="EnsemblMetazoa" id="CJA10864.1">
    <property type="protein sequence ID" value="CJA10864.1"/>
    <property type="gene ID" value="WBGene00130068"/>
</dbReference>
<comment type="similarity">
    <text evidence="8">Belongs to the membrane-bound acyltransferase family. Porcupine subfamily.</text>
</comment>
<dbReference type="AlphaFoldDB" id="A0A8R1HZ60"/>
<dbReference type="GO" id="GO:0005783">
    <property type="term" value="C:endoplasmic reticulum"/>
    <property type="evidence" value="ECO:0007669"/>
    <property type="project" value="TreeGrafter"/>
</dbReference>
<evidence type="ECO:0000313" key="14">
    <source>
        <dbReference type="Proteomes" id="UP000005237"/>
    </source>
</evidence>
<dbReference type="PANTHER" id="PTHR13906:SF12">
    <property type="entry name" value="PROTEIN-SERINE O-PALMITOLEOYLTRANSFERASE PORCUPINE"/>
    <property type="match status" value="1"/>
</dbReference>
<evidence type="ECO:0000256" key="4">
    <source>
        <dbReference type="ARBA" id="ARBA00022692"/>
    </source>
</evidence>
<dbReference type="GO" id="GO:0070986">
    <property type="term" value="P:left/right axis specification"/>
    <property type="evidence" value="ECO:0007669"/>
    <property type="project" value="EnsemblMetazoa"/>
</dbReference>
<sequence length="445" mass="50733">MEEYIHDLDFDTIEQFSHGAPKECATQVANSTFSSISPLIFLVCGFKVLKHLALPIQIRIFVHIAVTIGTIGWFTMNKLMTIIIFNVFSVAFLALAHRNVNGYVVLVIGIIGLVSLQLTCYLYDFDEYFLSIRGILMMNIMRLTTVAFKINTLPSKNMTFSQFATYIEYIYYPPFIIFGPYLTYDQFAQMLKKKWTGYLNESGTLLRSSIFIVIGISFAIFSSCCYEVYTPTSQFVEDALTAMSFRYSHYFICLVAQAFILFLGSDEIVSNPLKIEFSRSTLQTVSEWNKPFHTFLHENVFQRSFFKSTGLNVFLTFLVSALLHGIDIQMTLTLLTLGFIAFSETVFRKRLADRFSMCVAAKACKMNAGKLSCKHRHTSPAGIAGIVNLLFVLLSMYHLIFTGMPFTDDYSALGYPWNHTFSIWKTHYFASFVISIIFLVLSKIL</sequence>
<evidence type="ECO:0000256" key="10">
    <source>
        <dbReference type="ARBA" id="ARBA00040371"/>
    </source>
</evidence>
<dbReference type="Pfam" id="PF03062">
    <property type="entry name" value="MBOAT"/>
    <property type="match status" value="1"/>
</dbReference>
<feature type="transmembrane region" description="Helical" evidence="12">
    <location>
        <begin position="163"/>
        <end position="184"/>
    </location>
</feature>
<feature type="transmembrane region" description="Helical" evidence="12">
    <location>
        <begin position="329"/>
        <end position="347"/>
    </location>
</feature>
<feature type="transmembrane region" description="Helical" evidence="12">
    <location>
        <begin position="205"/>
        <end position="229"/>
    </location>
</feature>
<evidence type="ECO:0000256" key="6">
    <source>
        <dbReference type="ARBA" id="ARBA00023136"/>
    </source>
</evidence>
<comment type="catalytic activity">
    <reaction evidence="11">
        <text>[Wnt protein]-L-serine + (9Z)-hexadecenoyl-CoA = [Wnt protein]-O-(9Z)-hexadecenoyl-L-serine + CoA</text>
        <dbReference type="Rhea" id="RHEA:45336"/>
        <dbReference type="Rhea" id="RHEA-COMP:11170"/>
        <dbReference type="Rhea" id="RHEA-COMP:11171"/>
        <dbReference type="ChEBI" id="CHEBI:29999"/>
        <dbReference type="ChEBI" id="CHEBI:57287"/>
        <dbReference type="ChEBI" id="CHEBI:61540"/>
        <dbReference type="ChEBI" id="CHEBI:85189"/>
        <dbReference type="EC" id="2.3.1.250"/>
    </reaction>
</comment>
<dbReference type="GO" id="GO:0034514">
    <property type="term" value="P:mitochondrial unfolded protein response"/>
    <property type="evidence" value="ECO:0007669"/>
    <property type="project" value="EnsemblMetazoa"/>
</dbReference>
<evidence type="ECO:0000256" key="3">
    <source>
        <dbReference type="ARBA" id="ARBA00022687"/>
    </source>
</evidence>
<dbReference type="GO" id="GO:0048557">
    <property type="term" value="P:embryonic digestive tract morphogenesis"/>
    <property type="evidence" value="ECO:0007669"/>
    <property type="project" value="EnsemblMetazoa"/>
</dbReference>
<feature type="transmembrane region" description="Helical" evidence="12">
    <location>
        <begin position="79"/>
        <end position="97"/>
    </location>
</feature>
<keyword evidence="5 12" id="KW-1133">Transmembrane helix</keyword>
<feature type="transmembrane region" description="Helical" evidence="12">
    <location>
        <begin position="249"/>
        <end position="269"/>
    </location>
</feature>
<keyword evidence="6 12" id="KW-0472">Membrane</keyword>
<keyword evidence="4 12" id="KW-0812">Transmembrane</keyword>
<evidence type="ECO:0000256" key="11">
    <source>
        <dbReference type="ARBA" id="ARBA00047978"/>
    </source>
</evidence>
<keyword evidence="14" id="KW-1185">Reference proteome</keyword>
<keyword evidence="2" id="KW-0808">Transferase</keyword>
<feature type="transmembrane region" description="Helical" evidence="12">
    <location>
        <begin position="103"/>
        <end position="123"/>
    </location>
</feature>
<dbReference type="GO" id="GO:0045167">
    <property type="term" value="P:asymmetric protein localization involved in cell fate determination"/>
    <property type="evidence" value="ECO:0007669"/>
    <property type="project" value="EnsemblMetazoa"/>
</dbReference>
<feature type="transmembrane region" description="Helical" evidence="12">
    <location>
        <begin position="130"/>
        <end position="151"/>
    </location>
</feature>
<dbReference type="GO" id="GO:0016020">
    <property type="term" value="C:membrane"/>
    <property type="evidence" value="ECO:0007669"/>
    <property type="project" value="UniProtKB-SubCell"/>
</dbReference>
<evidence type="ECO:0000313" key="13">
    <source>
        <dbReference type="EnsemblMetazoa" id="CJA10864.1"/>
    </source>
</evidence>
<dbReference type="InterPro" id="IPR049941">
    <property type="entry name" value="LPLAT_7/PORCN-like"/>
</dbReference>
<dbReference type="EC" id="2.3.1.250" evidence="9"/>
<dbReference type="GO" id="GO:0001714">
    <property type="term" value="P:endodermal cell fate specification"/>
    <property type="evidence" value="ECO:0007669"/>
    <property type="project" value="EnsemblMetazoa"/>
</dbReference>
<evidence type="ECO:0000256" key="7">
    <source>
        <dbReference type="ARBA" id="ARBA00023315"/>
    </source>
</evidence>
<dbReference type="PANTHER" id="PTHR13906">
    <property type="entry name" value="PORCUPINE"/>
    <property type="match status" value="1"/>
</dbReference>
<dbReference type="InterPro" id="IPR004299">
    <property type="entry name" value="MBOAT_fam"/>
</dbReference>
<feature type="transmembrane region" description="Helical" evidence="12">
    <location>
        <begin position="381"/>
        <end position="401"/>
    </location>
</feature>
<dbReference type="GO" id="GO:0009786">
    <property type="term" value="P:regulation of asymmetric cell division"/>
    <property type="evidence" value="ECO:0007669"/>
    <property type="project" value="EnsemblMetazoa"/>
</dbReference>
<dbReference type="GO" id="GO:0060070">
    <property type="term" value="P:canonical Wnt signaling pathway"/>
    <property type="evidence" value="ECO:0007669"/>
    <property type="project" value="EnsemblMetazoa"/>
</dbReference>
<evidence type="ECO:0000256" key="9">
    <source>
        <dbReference type="ARBA" id="ARBA00038867"/>
    </source>
</evidence>
<dbReference type="GO" id="GO:0017147">
    <property type="term" value="F:Wnt-protein binding"/>
    <property type="evidence" value="ECO:0007669"/>
    <property type="project" value="TreeGrafter"/>
</dbReference>
<proteinExistence type="inferred from homology"/>
<comment type="subcellular location">
    <subcellularLocation>
        <location evidence="1">Membrane</location>
        <topology evidence="1">Multi-pass membrane protein</topology>
    </subcellularLocation>
</comment>
<dbReference type="Proteomes" id="UP000005237">
    <property type="component" value="Unassembled WGS sequence"/>
</dbReference>
<evidence type="ECO:0000256" key="2">
    <source>
        <dbReference type="ARBA" id="ARBA00022679"/>
    </source>
</evidence>
<dbReference type="GO" id="GO:0061355">
    <property type="term" value="P:Wnt protein secretion"/>
    <property type="evidence" value="ECO:0007669"/>
    <property type="project" value="TreeGrafter"/>
</dbReference>
<organism evidence="13 14">
    <name type="scientific">Caenorhabditis japonica</name>
    <dbReference type="NCBI Taxonomy" id="281687"/>
    <lineage>
        <taxon>Eukaryota</taxon>
        <taxon>Metazoa</taxon>
        <taxon>Ecdysozoa</taxon>
        <taxon>Nematoda</taxon>
        <taxon>Chromadorea</taxon>
        <taxon>Rhabditida</taxon>
        <taxon>Rhabditina</taxon>
        <taxon>Rhabditomorpha</taxon>
        <taxon>Rhabditoidea</taxon>
        <taxon>Rhabditidae</taxon>
        <taxon>Peloderinae</taxon>
        <taxon>Caenorhabditis</taxon>
    </lineage>
</organism>
<feature type="transmembrane region" description="Helical" evidence="12">
    <location>
        <begin position="421"/>
        <end position="441"/>
    </location>
</feature>
<protein>
    <recommendedName>
        <fullName evidence="10">Protein-serine O-palmitoleoyltransferase porcupine</fullName>
        <ecNumber evidence="9">2.3.1.250</ecNumber>
    </recommendedName>
</protein>
<name>A0A8R1HZ60_CAEJA</name>
<evidence type="ECO:0000256" key="1">
    <source>
        <dbReference type="ARBA" id="ARBA00004141"/>
    </source>
</evidence>
<evidence type="ECO:0000256" key="8">
    <source>
        <dbReference type="ARBA" id="ARBA00038269"/>
    </source>
</evidence>
<dbReference type="GO" id="GO:0030258">
    <property type="term" value="P:lipid modification"/>
    <property type="evidence" value="ECO:0007669"/>
    <property type="project" value="TreeGrafter"/>
</dbReference>
<reference evidence="13" key="2">
    <citation type="submission" date="2022-06" db="UniProtKB">
        <authorList>
            <consortium name="EnsemblMetazoa"/>
        </authorList>
    </citation>
    <scope>IDENTIFICATION</scope>
    <source>
        <strain evidence="13">DF5081</strain>
    </source>
</reference>
<feature type="transmembrane region" description="Helical" evidence="12">
    <location>
        <begin position="56"/>
        <end position="74"/>
    </location>
</feature>
<keyword evidence="7" id="KW-0012">Acyltransferase</keyword>
<keyword evidence="3" id="KW-0879">Wnt signaling pathway</keyword>
<dbReference type="GO" id="GO:1990698">
    <property type="term" value="F:palmitoleoyltransferase activity"/>
    <property type="evidence" value="ECO:0007669"/>
    <property type="project" value="UniProtKB-EC"/>
</dbReference>
<dbReference type="GO" id="GO:0009792">
    <property type="term" value="P:embryo development ending in birth or egg hatching"/>
    <property type="evidence" value="ECO:0007669"/>
    <property type="project" value="EnsemblMetazoa"/>
</dbReference>
<evidence type="ECO:0000256" key="5">
    <source>
        <dbReference type="ARBA" id="ARBA00022989"/>
    </source>
</evidence>